<evidence type="ECO:0000256" key="6">
    <source>
        <dbReference type="ARBA" id="ARBA00023136"/>
    </source>
</evidence>
<feature type="transmembrane region" description="Helical" evidence="7">
    <location>
        <begin position="136"/>
        <end position="157"/>
    </location>
</feature>
<dbReference type="KEGG" id="pchi:PC41400_04670"/>
<dbReference type="AlphaFoldDB" id="A0A410WRL7"/>
<feature type="transmembrane region" description="Helical" evidence="7">
    <location>
        <begin position="163"/>
        <end position="182"/>
    </location>
</feature>
<dbReference type="InterPro" id="IPR020846">
    <property type="entry name" value="MFS_dom"/>
</dbReference>
<keyword evidence="2" id="KW-0813">Transport</keyword>
<evidence type="ECO:0000256" key="5">
    <source>
        <dbReference type="ARBA" id="ARBA00022989"/>
    </source>
</evidence>
<evidence type="ECO:0000313" key="9">
    <source>
        <dbReference type="EMBL" id="MCY9598806.1"/>
    </source>
</evidence>
<keyword evidence="5 7" id="KW-1133">Transmembrane helix</keyword>
<keyword evidence="12" id="KW-1185">Reference proteome</keyword>
<feature type="domain" description="Major facilitator superfamily (MFS) profile" evidence="8">
    <location>
        <begin position="1"/>
        <end position="187"/>
    </location>
</feature>
<evidence type="ECO:0000313" key="11">
    <source>
        <dbReference type="Proteomes" id="UP000288943"/>
    </source>
</evidence>
<dbReference type="PROSITE" id="PS50850">
    <property type="entry name" value="MFS"/>
    <property type="match status" value="2"/>
</dbReference>
<dbReference type="SUPFAM" id="SSF103473">
    <property type="entry name" value="MFS general substrate transporter"/>
    <property type="match status" value="1"/>
</dbReference>
<comment type="subcellular location">
    <subcellularLocation>
        <location evidence="1">Cell membrane</location>
        <topology evidence="1">Multi-pass membrane protein</topology>
    </subcellularLocation>
</comment>
<dbReference type="GeneID" id="95374105"/>
<feature type="transmembrane region" description="Helical" evidence="7">
    <location>
        <begin position="12"/>
        <end position="30"/>
    </location>
</feature>
<evidence type="ECO:0000256" key="2">
    <source>
        <dbReference type="ARBA" id="ARBA00022448"/>
    </source>
</evidence>
<gene>
    <name evidence="9" type="ORF">M5X16_23910</name>
    <name evidence="10" type="ORF">PC41400_04670</name>
</gene>
<evidence type="ECO:0000313" key="12">
    <source>
        <dbReference type="Proteomes" id="UP001527202"/>
    </source>
</evidence>
<feature type="transmembrane region" description="Helical" evidence="7">
    <location>
        <begin position="75"/>
        <end position="95"/>
    </location>
</feature>
<feature type="transmembrane region" description="Helical" evidence="7">
    <location>
        <begin position="213"/>
        <end position="234"/>
    </location>
</feature>
<evidence type="ECO:0000259" key="8">
    <source>
        <dbReference type="PROSITE" id="PS50850"/>
    </source>
</evidence>
<dbReference type="Proteomes" id="UP000288943">
    <property type="component" value="Chromosome"/>
</dbReference>
<dbReference type="PANTHER" id="PTHR23517">
    <property type="entry name" value="RESISTANCE PROTEIN MDTM, PUTATIVE-RELATED-RELATED"/>
    <property type="match status" value="1"/>
</dbReference>
<reference evidence="9 12" key="2">
    <citation type="submission" date="2022-05" db="EMBL/GenBank/DDBJ databases">
        <title>Genome Sequencing of Bee-Associated Microbes.</title>
        <authorList>
            <person name="Dunlap C."/>
        </authorList>
    </citation>
    <scope>NUCLEOTIDE SEQUENCE [LARGE SCALE GENOMIC DNA]</scope>
    <source>
        <strain evidence="9 12">NRRL B-23120</strain>
    </source>
</reference>
<dbReference type="PANTHER" id="PTHR23517:SF3">
    <property type="entry name" value="INTEGRAL MEMBRANE TRANSPORT PROTEIN"/>
    <property type="match status" value="1"/>
</dbReference>
<feature type="transmembrane region" description="Helical" evidence="7">
    <location>
        <begin position="338"/>
        <end position="357"/>
    </location>
</feature>
<keyword evidence="3" id="KW-1003">Cell membrane</keyword>
<dbReference type="EMBL" id="JAMDMJ010000035">
    <property type="protein sequence ID" value="MCY9598806.1"/>
    <property type="molecule type" value="Genomic_DNA"/>
</dbReference>
<evidence type="ECO:0000256" key="7">
    <source>
        <dbReference type="SAM" id="Phobius"/>
    </source>
</evidence>
<dbReference type="InterPro" id="IPR036259">
    <property type="entry name" value="MFS_trans_sf"/>
</dbReference>
<accession>A0A410WRL7</accession>
<evidence type="ECO:0000256" key="4">
    <source>
        <dbReference type="ARBA" id="ARBA00022692"/>
    </source>
</evidence>
<feature type="transmembrane region" description="Helical" evidence="7">
    <location>
        <begin position="42"/>
        <end position="63"/>
    </location>
</feature>
<organism evidence="10 11">
    <name type="scientific">Paenibacillus chitinolyticus</name>
    <dbReference type="NCBI Taxonomy" id="79263"/>
    <lineage>
        <taxon>Bacteria</taxon>
        <taxon>Bacillati</taxon>
        <taxon>Bacillota</taxon>
        <taxon>Bacilli</taxon>
        <taxon>Bacillales</taxon>
        <taxon>Paenibacillaceae</taxon>
        <taxon>Paenibacillus</taxon>
    </lineage>
</organism>
<dbReference type="CDD" id="cd17325">
    <property type="entry name" value="MFS_MdtG_SLC18_like"/>
    <property type="match status" value="1"/>
</dbReference>
<dbReference type="GO" id="GO:0005886">
    <property type="term" value="C:plasma membrane"/>
    <property type="evidence" value="ECO:0007669"/>
    <property type="project" value="UniProtKB-SubCell"/>
</dbReference>
<dbReference type="OrthoDB" id="9815817at2"/>
<dbReference type="InterPro" id="IPR001958">
    <property type="entry name" value="Tet-R_TetA/multi-R_MdtG-like"/>
</dbReference>
<feature type="transmembrane region" description="Helical" evidence="7">
    <location>
        <begin position="300"/>
        <end position="326"/>
    </location>
</feature>
<dbReference type="Proteomes" id="UP001527202">
    <property type="component" value="Unassembled WGS sequence"/>
</dbReference>
<feature type="transmembrane region" description="Helical" evidence="7">
    <location>
        <begin position="363"/>
        <end position="382"/>
    </location>
</feature>
<dbReference type="InterPro" id="IPR011701">
    <property type="entry name" value="MFS"/>
</dbReference>
<evidence type="ECO:0000313" key="10">
    <source>
        <dbReference type="EMBL" id="QAV17015.1"/>
    </source>
</evidence>
<dbReference type="EMBL" id="CP026520">
    <property type="protein sequence ID" value="QAV17015.1"/>
    <property type="molecule type" value="Genomic_DNA"/>
</dbReference>
<name>A0A410WRL7_9BACL</name>
<keyword evidence="4 7" id="KW-0812">Transmembrane</keyword>
<proteinExistence type="predicted"/>
<dbReference type="PRINTS" id="PR01035">
    <property type="entry name" value="TCRTETA"/>
</dbReference>
<protein>
    <submittedName>
        <fullName evidence="10">MFS transporter</fullName>
    </submittedName>
</protein>
<feature type="transmembrane region" description="Helical" evidence="7">
    <location>
        <begin position="246"/>
        <end position="264"/>
    </location>
</feature>
<dbReference type="Pfam" id="PF07690">
    <property type="entry name" value="MFS_1"/>
    <property type="match status" value="2"/>
</dbReference>
<dbReference type="RefSeq" id="WP_042234165.1">
    <property type="nucleotide sequence ID" value="NZ_CP026520.1"/>
</dbReference>
<reference evidence="10 11" key="1">
    <citation type="submission" date="2018-01" db="EMBL/GenBank/DDBJ databases">
        <title>The whole genome sequencing and assembly of Paenibacillus chitinolyticus KCCM 41400 strain.</title>
        <authorList>
            <person name="Kim J.-Y."/>
            <person name="Park M.-K."/>
            <person name="Lee Y.-J."/>
            <person name="Yi H."/>
            <person name="Bahn Y.-S."/>
            <person name="Kim J.F."/>
            <person name="Lee D.-W."/>
        </authorList>
    </citation>
    <scope>NUCLEOTIDE SEQUENCE [LARGE SCALE GENOMIC DNA]</scope>
    <source>
        <strain evidence="10 11">KCCM 41400</strain>
    </source>
</reference>
<feature type="transmembrane region" description="Helical" evidence="7">
    <location>
        <begin position="276"/>
        <end position="294"/>
    </location>
</feature>
<keyword evidence="6 7" id="KW-0472">Membrane</keyword>
<dbReference type="GO" id="GO:0022857">
    <property type="term" value="F:transmembrane transporter activity"/>
    <property type="evidence" value="ECO:0007669"/>
    <property type="project" value="InterPro"/>
</dbReference>
<dbReference type="Gene3D" id="1.20.1250.20">
    <property type="entry name" value="MFS general substrate transporter like domains"/>
    <property type="match status" value="2"/>
</dbReference>
<feature type="transmembrane region" description="Helical" evidence="7">
    <location>
        <begin position="101"/>
        <end position="124"/>
    </location>
</feature>
<evidence type="ECO:0000256" key="1">
    <source>
        <dbReference type="ARBA" id="ARBA00004651"/>
    </source>
</evidence>
<dbReference type="InterPro" id="IPR050171">
    <property type="entry name" value="MFS_Transporters"/>
</dbReference>
<sequence>MDESKQRRLSARLIGYAFILFVVEFVRGAYLLSYLPVYAANVLHYPVTVVGLAISIHYVVDMIVKGLAGLLLDRFPARVIVGGGMFFSLMGLLLLQGPHNVFIFLLSAALFGVGISPIWLVCLSRITAEQRAFQMGVLYTVWLTGLGAGPVVINFVLDYSLSVTYFILLGLWGLGCLLSMGMGGRAEGTRRKTVTWKVQAGVLKKQLGAAKPLLPPMMLQTLAAGLLVPVLPGFASGVMGLQYAEYSMVLLAGGLCTVICLMPMGKLSDRFGLRGFLILGFAFLAAALYVMTFIKELEFALLTAALLGVSYACVLPAWNALMALYVPKGHQEMGWGTLSSVEGLGAFIGPVLGGWLADRYSEVFVIASSGVLLGAIALWYILVPLQPSDKTDGKAAVKGVTYRG</sequence>
<evidence type="ECO:0000256" key="3">
    <source>
        <dbReference type="ARBA" id="ARBA00022475"/>
    </source>
</evidence>
<feature type="domain" description="Major facilitator superfamily (MFS) profile" evidence="8">
    <location>
        <begin position="209"/>
        <end position="404"/>
    </location>
</feature>